<comment type="caution">
    <text evidence="1">The sequence shown here is derived from an EMBL/GenBank/DDBJ whole genome shotgun (WGS) entry which is preliminary data.</text>
</comment>
<protein>
    <submittedName>
        <fullName evidence="1">Uncharacterized protein</fullName>
    </submittedName>
</protein>
<keyword evidence="2" id="KW-1185">Reference proteome</keyword>
<sequence length="63" mass="7251">MNLHQCSSRPIQHNQDLSTWPSIEELHLEQTNNCAGEYESEAKFKGEWGNDSVLFTGDLEQRT</sequence>
<dbReference type="Proteomes" id="UP000036367">
    <property type="component" value="Unassembled WGS sequence"/>
</dbReference>
<reference evidence="1" key="1">
    <citation type="submission" date="2015-05" db="EMBL/GenBank/DDBJ databases">
        <title>Permanent draft genome of Rhodopirellula islandicus K833.</title>
        <authorList>
            <person name="Kizina J."/>
            <person name="Richter M."/>
            <person name="Glockner F.O."/>
            <person name="Harder J."/>
        </authorList>
    </citation>
    <scope>NUCLEOTIDE SEQUENCE [LARGE SCALE GENOMIC DNA]</scope>
    <source>
        <strain evidence="1">K833</strain>
    </source>
</reference>
<accession>A0A0J1BGX2</accession>
<evidence type="ECO:0000313" key="2">
    <source>
        <dbReference type="Proteomes" id="UP000036367"/>
    </source>
</evidence>
<gene>
    <name evidence="1" type="ORF">RISK_002434</name>
</gene>
<proteinExistence type="predicted"/>
<evidence type="ECO:0000313" key="1">
    <source>
        <dbReference type="EMBL" id="KLU05802.1"/>
    </source>
</evidence>
<organism evidence="1 2">
    <name type="scientific">Rhodopirellula islandica</name>
    <dbReference type="NCBI Taxonomy" id="595434"/>
    <lineage>
        <taxon>Bacteria</taxon>
        <taxon>Pseudomonadati</taxon>
        <taxon>Planctomycetota</taxon>
        <taxon>Planctomycetia</taxon>
        <taxon>Pirellulales</taxon>
        <taxon>Pirellulaceae</taxon>
        <taxon>Rhodopirellula</taxon>
    </lineage>
</organism>
<name>A0A0J1BGX2_RHOIS</name>
<dbReference type="AlphaFoldDB" id="A0A0J1BGX2"/>
<dbReference type="EMBL" id="LECT01000017">
    <property type="protein sequence ID" value="KLU05802.1"/>
    <property type="molecule type" value="Genomic_DNA"/>
</dbReference>